<evidence type="ECO:0000256" key="8">
    <source>
        <dbReference type="ARBA" id="ARBA00022679"/>
    </source>
</evidence>
<dbReference type="GO" id="GO:0090563">
    <property type="term" value="F:protein-phosphocysteine-sugar phosphotransferase activity"/>
    <property type="evidence" value="ECO:0007669"/>
    <property type="project" value="TreeGrafter"/>
</dbReference>
<feature type="transmembrane region" description="Helical" evidence="14">
    <location>
        <begin position="556"/>
        <end position="577"/>
    </location>
</feature>
<dbReference type="InterPro" id="IPR036095">
    <property type="entry name" value="PTS_EIIB-like_sf"/>
</dbReference>
<evidence type="ECO:0000256" key="11">
    <source>
        <dbReference type="ARBA" id="ARBA00022777"/>
    </source>
</evidence>
<feature type="transmembrane region" description="Helical" evidence="14">
    <location>
        <begin position="295"/>
        <end position="317"/>
    </location>
</feature>
<evidence type="ECO:0000256" key="13">
    <source>
        <dbReference type="ARBA" id="ARBA00023136"/>
    </source>
</evidence>
<keyword evidence="5" id="KW-1003">Cell membrane</keyword>
<keyword evidence="8" id="KW-0808">Transferase</keyword>
<dbReference type="SUPFAM" id="SSF52794">
    <property type="entry name" value="PTS system IIB component-like"/>
    <property type="match status" value="2"/>
</dbReference>
<evidence type="ECO:0000256" key="6">
    <source>
        <dbReference type="ARBA" id="ARBA00022553"/>
    </source>
</evidence>
<comment type="caution">
    <text evidence="17">The sequence shown here is derived from an EMBL/GenBank/DDBJ whole genome shotgun (WGS) entry which is preliminary data.</text>
</comment>
<feature type="domain" description="PTS EIIB type-2" evidence="15">
    <location>
        <begin position="125"/>
        <end position="220"/>
    </location>
</feature>
<feature type="transmembrane region" description="Helical" evidence="14">
    <location>
        <begin position="259"/>
        <end position="283"/>
    </location>
</feature>
<dbReference type="InterPro" id="IPR006327">
    <property type="entry name" value="PTS_IIC_fruc"/>
</dbReference>
<dbReference type="NCBIfam" id="TIGR00829">
    <property type="entry name" value="FRU"/>
    <property type="match status" value="1"/>
</dbReference>
<comment type="catalytic activity">
    <reaction evidence="1">
        <text>D-fructose(out) + N(pros)-phospho-L-histidyl-[protein] = D-fructose 1-phosphate(in) + L-histidyl-[protein]</text>
        <dbReference type="Rhea" id="RHEA:49252"/>
        <dbReference type="Rhea" id="RHEA-COMP:9745"/>
        <dbReference type="Rhea" id="RHEA-COMP:9746"/>
        <dbReference type="ChEBI" id="CHEBI:29979"/>
        <dbReference type="ChEBI" id="CHEBI:37721"/>
        <dbReference type="ChEBI" id="CHEBI:58674"/>
        <dbReference type="ChEBI" id="CHEBI:64837"/>
        <dbReference type="EC" id="2.7.1.202"/>
    </reaction>
</comment>
<evidence type="ECO:0000256" key="5">
    <source>
        <dbReference type="ARBA" id="ARBA00022475"/>
    </source>
</evidence>
<comment type="subcellular location">
    <subcellularLocation>
        <location evidence="2">Cell inner membrane</location>
        <topology evidence="2">Multi-pass membrane protein</topology>
    </subcellularLocation>
</comment>
<dbReference type="InterPro" id="IPR013014">
    <property type="entry name" value="PTS_EIIC_2"/>
</dbReference>
<organism evidence="17 18">
    <name type="scientific">Plasticicumulans acidivorans</name>
    <dbReference type="NCBI Taxonomy" id="886464"/>
    <lineage>
        <taxon>Bacteria</taxon>
        <taxon>Pseudomonadati</taxon>
        <taxon>Pseudomonadota</taxon>
        <taxon>Gammaproteobacteria</taxon>
        <taxon>Candidatus Competibacteraceae</taxon>
        <taxon>Plasticicumulans</taxon>
    </lineage>
</organism>
<keyword evidence="9" id="KW-0598">Phosphotransferase system</keyword>
<keyword evidence="11" id="KW-0418">Kinase</keyword>
<dbReference type="Proteomes" id="UP000246569">
    <property type="component" value="Unassembled WGS sequence"/>
</dbReference>
<dbReference type="AlphaFoldDB" id="A0A317MXD8"/>
<evidence type="ECO:0000256" key="10">
    <source>
        <dbReference type="ARBA" id="ARBA00022692"/>
    </source>
</evidence>
<evidence type="ECO:0000256" key="2">
    <source>
        <dbReference type="ARBA" id="ARBA00004429"/>
    </source>
</evidence>
<evidence type="ECO:0000313" key="18">
    <source>
        <dbReference type="Proteomes" id="UP000246569"/>
    </source>
</evidence>
<feature type="transmembrane region" description="Helical" evidence="14">
    <location>
        <begin position="376"/>
        <end position="405"/>
    </location>
</feature>
<dbReference type="PANTHER" id="PTHR30505">
    <property type="entry name" value="FRUCTOSE-LIKE PERMEASE"/>
    <property type="match status" value="1"/>
</dbReference>
<feature type="transmembrane region" description="Helical" evidence="14">
    <location>
        <begin position="515"/>
        <end position="535"/>
    </location>
</feature>
<keyword evidence="13 14" id="KW-0472">Membrane</keyword>
<dbReference type="InterPro" id="IPR003501">
    <property type="entry name" value="PTS_EIIB_2/3"/>
</dbReference>
<evidence type="ECO:0000313" key="17">
    <source>
        <dbReference type="EMBL" id="PWV63188.1"/>
    </source>
</evidence>
<keyword evidence="18" id="KW-1185">Reference proteome</keyword>
<dbReference type="NCBIfam" id="TIGR01427">
    <property type="entry name" value="PTS_IIC_fructo"/>
    <property type="match status" value="1"/>
</dbReference>
<dbReference type="RefSeq" id="WP_110017700.1">
    <property type="nucleotide sequence ID" value="NZ_QGTJ01000003.1"/>
</dbReference>
<keyword evidence="7" id="KW-0762">Sugar transport</keyword>
<dbReference type="EC" id="2.7.1.202" evidence="3"/>
<dbReference type="GO" id="GO:0016301">
    <property type="term" value="F:kinase activity"/>
    <property type="evidence" value="ECO:0007669"/>
    <property type="project" value="UniProtKB-KW"/>
</dbReference>
<reference evidence="17 18" key="1">
    <citation type="submission" date="2018-05" db="EMBL/GenBank/DDBJ databases">
        <title>Genomic Encyclopedia of Type Strains, Phase IV (KMG-IV): sequencing the most valuable type-strain genomes for metagenomic binning, comparative biology and taxonomic classification.</title>
        <authorList>
            <person name="Goeker M."/>
        </authorList>
    </citation>
    <scope>NUCLEOTIDE SEQUENCE [LARGE SCALE GENOMIC DNA]</scope>
    <source>
        <strain evidence="17 18">DSM 23606</strain>
    </source>
</reference>
<feature type="domain" description="PTS EIIC type-2" evidence="16">
    <location>
        <begin position="249"/>
        <end position="582"/>
    </location>
</feature>
<dbReference type="Pfam" id="PF02302">
    <property type="entry name" value="PTS_IIB"/>
    <property type="match status" value="1"/>
</dbReference>
<sequence length="582" mass="58468">MNHIIAVVAAAERNTEAVLAAAALRRAAQAANCAIDVEVRTAQGTISPLGAFTLDAGSHVLLIDSGEAAADLDATRFAVTRPTHASLDDVLADAAAVLGRAAANDAADTQAAAAAPAAAAAAPRIVAITSCPTGIAHTFMAAEGLQQAAQALGCALRVETQGSVGAQDALSAEEIAAADLVLIAADREVDLSRFAGKLLYRSATKPAINDGQALIRRALAEASVHAPANTPAAQPAQSKGKGKGKGSGAYKHLMTGVSFMLPFVTAGGLLIALAFALGGIYAYDDAHKGSLAWALFQIGAKGGFTLMVPALAGYIAYSIADRPGIAPGMIGGLVAANLGAGFLGGIVAGFIAGYGVDWLNRAIRLPRNLEGLKPVLILPVLGTLLVGLALIFVVGGPVAELLAALTGWLRGMQGSSSILLGLLIGAMMAFDMGGPVNKAAYAFSTGLLASAVYTPMAAAMVAGMTAPLGVALATKLFRDRFTVEEREAGNAAAVLGLAFVTEGAIPFAARDPLRVIPALMLGSALAGAISMAIGAELKVPHGGVFVLPIPNAVTHLGGYVVALVAGTVLTAIALRLLKKPAA</sequence>
<keyword evidence="10 14" id="KW-0812">Transmembrane</keyword>
<evidence type="ECO:0000256" key="9">
    <source>
        <dbReference type="ARBA" id="ARBA00022683"/>
    </source>
</evidence>
<evidence type="ECO:0000259" key="15">
    <source>
        <dbReference type="PROSITE" id="PS51099"/>
    </source>
</evidence>
<feature type="transmembrane region" description="Helical" evidence="14">
    <location>
        <begin position="417"/>
        <end position="436"/>
    </location>
</feature>
<gene>
    <name evidence="17" type="ORF">C7443_103113</name>
</gene>
<keyword evidence="6" id="KW-0597">Phosphoprotein</keyword>
<evidence type="ECO:0000256" key="7">
    <source>
        <dbReference type="ARBA" id="ARBA00022597"/>
    </source>
</evidence>
<dbReference type="InterPro" id="IPR003353">
    <property type="entry name" value="PTS_IIB_fruc"/>
</dbReference>
<dbReference type="PROSITE" id="PS51104">
    <property type="entry name" value="PTS_EIIC_TYPE_2"/>
    <property type="match status" value="1"/>
</dbReference>
<proteinExistence type="predicted"/>
<dbReference type="GO" id="GO:0005351">
    <property type="term" value="F:carbohydrate:proton symporter activity"/>
    <property type="evidence" value="ECO:0007669"/>
    <property type="project" value="InterPro"/>
</dbReference>
<keyword evidence="12 14" id="KW-1133">Transmembrane helix</keyword>
<protein>
    <recommendedName>
        <fullName evidence="3">protein-N(pi)-phosphohistidine--D-fructose phosphotransferase</fullName>
        <ecNumber evidence="3">2.7.1.202</ecNumber>
    </recommendedName>
</protein>
<dbReference type="EMBL" id="QGTJ01000003">
    <property type="protein sequence ID" value="PWV63188.1"/>
    <property type="molecule type" value="Genomic_DNA"/>
</dbReference>
<accession>A0A317MXD8</accession>
<name>A0A317MXD8_9GAMM</name>
<evidence type="ECO:0000256" key="1">
    <source>
        <dbReference type="ARBA" id="ARBA00001401"/>
    </source>
</evidence>
<keyword evidence="4" id="KW-0813">Transport</keyword>
<dbReference type="GO" id="GO:0022877">
    <property type="term" value="F:protein-N(PI)-phosphohistidine-fructose phosphotransferase system transporter activity"/>
    <property type="evidence" value="ECO:0007669"/>
    <property type="project" value="InterPro"/>
</dbReference>
<feature type="transmembrane region" description="Helical" evidence="14">
    <location>
        <begin position="456"/>
        <end position="477"/>
    </location>
</feature>
<evidence type="ECO:0000256" key="14">
    <source>
        <dbReference type="SAM" id="Phobius"/>
    </source>
</evidence>
<dbReference type="InterPro" id="IPR013011">
    <property type="entry name" value="PTS_EIIB_2"/>
</dbReference>
<dbReference type="FunFam" id="3.40.50.2300:FF:000014">
    <property type="entry name" value="PTS system fructose-like transporter subunit IIB"/>
    <property type="match status" value="1"/>
</dbReference>
<evidence type="ECO:0000256" key="3">
    <source>
        <dbReference type="ARBA" id="ARBA00012799"/>
    </source>
</evidence>
<evidence type="ECO:0000256" key="4">
    <source>
        <dbReference type="ARBA" id="ARBA00022448"/>
    </source>
</evidence>
<dbReference type="GO" id="GO:0005886">
    <property type="term" value="C:plasma membrane"/>
    <property type="evidence" value="ECO:0007669"/>
    <property type="project" value="UniProtKB-SubCell"/>
</dbReference>
<dbReference type="GO" id="GO:0009401">
    <property type="term" value="P:phosphoenolpyruvate-dependent sugar phosphotransferase system"/>
    <property type="evidence" value="ECO:0007669"/>
    <property type="project" value="UniProtKB-KW"/>
</dbReference>
<feature type="transmembrane region" description="Helical" evidence="14">
    <location>
        <begin position="329"/>
        <end position="356"/>
    </location>
</feature>
<dbReference type="OrthoDB" id="9782569at2"/>
<dbReference type="PANTHER" id="PTHR30505:SF0">
    <property type="entry name" value="FRUCTOSE-LIKE PTS SYSTEM EIIBC COMPONENT-RELATED"/>
    <property type="match status" value="1"/>
</dbReference>
<dbReference type="Gene3D" id="3.40.50.2300">
    <property type="match status" value="2"/>
</dbReference>
<dbReference type="InterPro" id="IPR050864">
    <property type="entry name" value="Bacterial_PTS_Sugar_Transport"/>
</dbReference>
<dbReference type="CDD" id="cd05569">
    <property type="entry name" value="PTS_IIB_fructose"/>
    <property type="match status" value="1"/>
</dbReference>
<dbReference type="PROSITE" id="PS51099">
    <property type="entry name" value="PTS_EIIB_TYPE_2"/>
    <property type="match status" value="1"/>
</dbReference>
<evidence type="ECO:0000256" key="12">
    <source>
        <dbReference type="ARBA" id="ARBA00022989"/>
    </source>
</evidence>
<evidence type="ECO:0000259" key="16">
    <source>
        <dbReference type="PROSITE" id="PS51104"/>
    </source>
</evidence>